<keyword evidence="1" id="KW-0472">Membrane</keyword>
<dbReference type="OrthoDB" id="7173339at2"/>
<evidence type="ECO:0000256" key="1">
    <source>
        <dbReference type="SAM" id="Phobius"/>
    </source>
</evidence>
<dbReference type="EMBL" id="MDGM01000012">
    <property type="protein sequence ID" value="PIB24368.1"/>
    <property type="molecule type" value="Genomic_DNA"/>
</dbReference>
<evidence type="ECO:0008006" key="4">
    <source>
        <dbReference type="Google" id="ProtNLM"/>
    </source>
</evidence>
<feature type="transmembrane region" description="Helical" evidence="1">
    <location>
        <begin position="27"/>
        <end position="44"/>
    </location>
</feature>
<organism evidence="2 3">
    <name type="scientific">Paramylibacter kogurei</name>
    <dbReference type="NCBI Taxonomy" id="1889778"/>
    <lineage>
        <taxon>Bacteria</taxon>
        <taxon>Pseudomonadati</taxon>
        <taxon>Pseudomonadota</taxon>
        <taxon>Alphaproteobacteria</taxon>
        <taxon>Rhodobacterales</taxon>
        <taxon>Paracoccaceae</taxon>
        <taxon>Paramylibacter</taxon>
    </lineage>
</organism>
<dbReference type="RefSeq" id="WP_099592695.1">
    <property type="nucleotide sequence ID" value="NZ_MDGM01000012.1"/>
</dbReference>
<keyword evidence="1" id="KW-0812">Transmembrane</keyword>
<evidence type="ECO:0000313" key="2">
    <source>
        <dbReference type="EMBL" id="PIB24368.1"/>
    </source>
</evidence>
<accession>A0A2G5K4A2</accession>
<comment type="caution">
    <text evidence="2">The sequence shown here is derived from an EMBL/GenBank/DDBJ whole genome shotgun (WGS) entry which is preliminary data.</text>
</comment>
<sequence>MSNTDSFIEEVSEEVRKDQLYGYFKKYGWIAGLLIVAIVGGTAFSEWSKASKSADAQKLGDDIAAAMASDGNAQQADALAAILPESGNAAALIEIQRAAVLADNDNKAGALEILDTLALDGAAPEIYRELAMLKSLMLRGAETEYGKRILALDVLAKPGAPFRPVALEQKALAMMDEGKTEDAIKQFQALLLEPKVSNAMSERARQTIIALGGTLPDIAEMLSNSVQAQ</sequence>
<proteinExistence type="predicted"/>
<dbReference type="AlphaFoldDB" id="A0A2G5K4A2"/>
<keyword evidence="1" id="KW-1133">Transmembrane helix</keyword>
<dbReference type="Proteomes" id="UP000231516">
    <property type="component" value="Unassembled WGS sequence"/>
</dbReference>
<keyword evidence="3" id="KW-1185">Reference proteome</keyword>
<reference evidence="2 3" key="1">
    <citation type="submission" date="2016-08" db="EMBL/GenBank/DDBJ databases">
        <title>Draft genome of Amylibacter sp. strain 4G11.</title>
        <authorList>
            <person name="Wong S.-K."/>
            <person name="Hamasaki K."/>
            <person name="Yoshizawa S."/>
        </authorList>
    </citation>
    <scope>NUCLEOTIDE SEQUENCE [LARGE SCALE GENOMIC DNA]</scope>
    <source>
        <strain evidence="2 3">4G11</strain>
    </source>
</reference>
<name>A0A2G5K4A2_9RHOB</name>
<gene>
    <name evidence="2" type="ORF">BFP76_03910</name>
</gene>
<evidence type="ECO:0000313" key="3">
    <source>
        <dbReference type="Proteomes" id="UP000231516"/>
    </source>
</evidence>
<protein>
    <recommendedName>
        <fullName evidence="4">Tetratricopeptide repeat-like domain-containing protein</fullName>
    </recommendedName>
</protein>